<dbReference type="SUPFAM" id="SSF52540">
    <property type="entry name" value="P-loop containing nucleoside triphosphate hydrolases"/>
    <property type="match status" value="1"/>
</dbReference>
<dbReference type="InterPro" id="IPR051135">
    <property type="entry name" value="Gal/GlcNAc/GalNAc_ST"/>
</dbReference>
<gene>
    <name evidence="2" type="ORF">HB761_06535</name>
</gene>
<dbReference type="GO" id="GO:0006044">
    <property type="term" value="P:N-acetylglucosamine metabolic process"/>
    <property type="evidence" value="ECO:0007669"/>
    <property type="project" value="TreeGrafter"/>
</dbReference>
<dbReference type="GO" id="GO:0001517">
    <property type="term" value="F:N-acetylglucosamine 6-O-sulfotransferase activity"/>
    <property type="evidence" value="ECO:0007669"/>
    <property type="project" value="TreeGrafter"/>
</dbReference>
<dbReference type="InterPro" id="IPR000863">
    <property type="entry name" value="Sulfotransferase_dom"/>
</dbReference>
<sequence length="266" mass="31388">MKRFAIHSVPRSGSSWLGEIINSSPDVNYLYQPLFSYEFKSFLDENSKKDDIDVFFNNIAQTNSSFIRQDAERKEGRKPIFEKNNHLGTIVYKEVRYHHIIENMIKKCPDVKVLGLVRDPRAVISSWYNAKREFRTDLGWLLEEELIYAGKKNLEKKEEYFGLSKWVETTKLFEKLSKLYPDNFKLVHYSTLLEDSLEQVEDIFDFLGLELTSQTKSFLMSKKKVDTTYSVFKNKDKDISWQNSLDADIVSRIEDFVKESKLEHYL</sequence>
<evidence type="ECO:0000313" key="2">
    <source>
        <dbReference type="EMBL" id="UTZ26454.1"/>
    </source>
</evidence>
<evidence type="ECO:0000313" key="3">
    <source>
        <dbReference type="Proteomes" id="UP001058687"/>
    </source>
</evidence>
<dbReference type="EMBL" id="CP050467">
    <property type="protein sequence ID" value="UTZ26454.1"/>
    <property type="molecule type" value="Genomic_DNA"/>
</dbReference>
<protein>
    <submittedName>
        <fullName evidence="2">Sulfotransferase domain-containing protein</fullName>
    </submittedName>
</protein>
<dbReference type="GO" id="GO:0006790">
    <property type="term" value="P:sulfur compound metabolic process"/>
    <property type="evidence" value="ECO:0007669"/>
    <property type="project" value="TreeGrafter"/>
</dbReference>
<dbReference type="Pfam" id="PF00685">
    <property type="entry name" value="Sulfotransfer_1"/>
    <property type="match status" value="1"/>
</dbReference>
<accession>A0AAE9SJC9</accession>
<proteinExistence type="predicted"/>
<dbReference type="Proteomes" id="UP001058687">
    <property type="component" value="Chromosome 1"/>
</dbReference>
<reference evidence="2" key="1">
    <citation type="submission" date="2020-03" db="EMBL/GenBank/DDBJ databases">
        <title>Five strains of Vibrio campbellii isolated from Mariana Trench.</title>
        <authorList>
            <person name="Liang J."/>
            <person name="Zhang X.-H."/>
        </authorList>
    </citation>
    <scope>NUCLEOTIDE SEQUENCE</scope>
    <source>
        <strain evidence="2">LJC014</strain>
    </source>
</reference>
<dbReference type="PANTHER" id="PTHR10704">
    <property type="entry name" value="CARBOHYDRATE SULFOTRANSFERASE"/>
    <property type="match status" value="1"/>
</dbReference>
<dbReference type="PANTHER" id="PTHR10704:SF44">
    <property type="entry name" value="LD35051P-RELATED"/>
    <property type="match status" value="1"/>
</dbReference>
<dbReference type="Gene3D" id="3.40.50.300">
    <property type="entry name" value="P-loop containing nucleotide triphosphate hydrolases"/>
    <property type="match status" value="1"/>
</dbReference>
<dbReference type="InterPro" id="IPR027417">
    <property type="entry name" value="P-loop_NTPase"/>
</dbReference>
<dbReference type="RefSeq" id="WP_255939779.1">
    <property type="nucleotide sequence ID" value="NZ_CP050467.1"/>
</dbReference>
<dbReference type="AlphaFoldDB" id="A0AAE9SJC9"/>
<evidence type="ECO:0000259" key="1">
    <source>
        <dbReference type="Pfam" id="PF00685"/>
    </source>
</evidence>
<organism evidence="2 3">
    <name type="scientific">Vibrio campbellii</name>
    <dbReference type="NCBI Taxonomy" id="680"/>
    <lineage>
        <taxon>Bacteria</taxon>
        <taxon>Pseudomonadati</taxon>
        <taxon>Pseudomonadota</taxon>
        <taxon>Gammaproteobacteria</taxon>
        <taxon>Vibrionales</taxon>
        <taxon>Vibrionaceae</taxon>
        <taxon>Vibrio</taxon>
    </lineage>
</organism>
<name>A0AAE9SJC9_9VIBR</name>
<feature type="domain" description="Sulfotransferase" evidence="1">
    <location>
        <begin position="5"/>
        <end position="259"/>
    </location>
</feature>